<sequence>MPVVAVVVAPACVLWGGFFLAAGVLVVVSAVRSVVPFGVRPACLGAAAGFPGVVFAFSIVADRFPEGAVPAGADGCPACRGLQRAESVVSGSVWMVV</sequence>
<evidence type="ECO:0000256" key="1">
    <source>
        <dbReference type="SAM" id="Phobius"/>
    </source>
</evidence>
<feature type="transmembrane region" description="Helical" evidence="1">
    <location>
        <begin position="6"/>
        <end position="31"/>
    </location>
</feature>
<dbReference type="AlphaFoldDB" id="A0A2M4D4Y8"/>
<protein>
    <submittedName>
        <fullName evidence="2">Uncharacterized protein</fullName>
    </submittedName>
</protein>
<name>A0A2M4D4Y8_ANODA</name>
<proteinExistence type="predicted"/>
<keyword evidence="1" id="KW-0472">Membrane</keyword>
<organism evidence="2">
    <name type="scientific">Anopheles darlingi</name>
    <name type="common">Mosquito</name>
    <dbReference type="NCBI Taxonomy" id="43151"/>
    <lineage>
        <taxon>Eukaryota</taxon>
        <taxon>Metazoa</taxon>
        <taxon>Ecdysozoa</taxon>
        <taxon>Arthropoda</taxon>
        <taxon>Hexapoda</taxon>
        <taxon>Insecta</taxon>
        <taxon>Pterygota</taxon>
        <taxon>Neoptera</taxon>
        <taxon>Endopterygota</taxon>
        <taxon>Diptera</taxon>
        <taxon>Nematocera</taxon>
        <taxon>Culicoidea</taxon>
        <taxon>Culicidae</taxon>
        <taxon>Anophelinae</taxon>
        <taxon>Anopheles</taxon>
    </lineage>
</organism>
<accession>A0A2M4D4Y8</accession>
<feature type="transmembrane region" description="Helical" evidence="1">
    <location>
        <begin position="43"/>
        <end position="61"/>
    </location>
</feature>
<keyword evidence="1" id="KW-0812">Transmembrane</keyword>
<reference evidence="2" key="1">
    <citation type="submission" date="2018-01" db="EMBL/GenBank/DDBJ databases">
        <title>An insight into the sialome of Amazonian anophelines.</title>
        <authorList>
            <person name="Ribeiro J.M."/>
            <person name="Scarpassa V."/>
            <person name="Calvo E."/>
        </authorList>
    </citation>
    <scope>NUCLEOTIDE SEQUENCE</scope>
</reference>
<evidence type="ECO:0000313" key="2">
    <source>
        <dbReference type="EMBL" id="MBW72613.1"/>
    </source>
</evidence>
<keyword evidence="1" id="KW-1133">Transmembrane helix</keyword>
<dbReference type="EMBL" id="GGFL01008435">
    <property type="protein sequence ID" value="MBW72613.1"/>
    <property type="molecule type" value="Transcribed_RNA"/>
</dbReference>